<keyword evidence="2 4" id="KW-0479">Metal-binding</keyword>
<dbReference type="InterPro" id="IPR009056">
    <property type="entry name" value="Cyt_c-like_dom"/>
</dbReference>
<keyword evidence="3 4" id="KW-0408">Iron</keyword>
<dbReference type="Gene3D" id="1.10.760.10">
    <property type="entry name" value="Cytochrome c-like domain"/>
    <property type="match status" value="1"/>
</dbReference>
<name>A0A6M8FNA0_9GAMM</name>
<evidence type="ECO:0000256" key="4">
    <source>
        <dbReference type="PROSITE-ProRule" id="PRU00433"/>
    </source>
</evidence>
<gene>
    <name evidence="6" type="ORF">HNE05_17855</name>
</gene>
<accession>A0A6M8FNA0</accession>
<dbReference type="AlphaFoldDB" id="A0A6M8FNA0"/>
<dbReference type="PANTHER" id="PTHR30600:SF9">
    <property type="entry name" value="BLR7738 PROTEIN"/>
    <property type="match status" value="1"/>
</dbReference>
<proteinExistence type="predicted"/>
<evidence type="ECO:0000256" key="3">
    <source>
        <dbReference type="ARBA" id="ARBA00023004"/>
    </source>
</evidence>
<sequence>MVLVGLLGLSTAHAEPIMLDQGEHWASSERKDFYSRDQGSQIMPLNWIVALKQANGSPFMADSLDRYGYLANPDSKPPGLPVGFTVANGKSGQVIGMTCSACHTRQIEVDAKTYRVDGGPAIVDFQSFLSDLDKAVGKLLDEQASFTDFAHGVLGPQPTSAELAQLRSEVEAWYLPYHTLISRALPTDPWGPARLDAVSMIFNRLTGLDIGPPPTYMIPENIQPAVAPVRYPFLWNAPKQDKTQWPGFADNGNNILGLSRNVGEVYGVFAVFHPQKDKWSLLGIDYLANNSANFQGLDALEDLVKKIGPPKWPWALDQQLAASGKAIYQRPTADGGCADCHGIKPGTTRFFEQKTWATPVLDVGTDTRQYSILDFQVQTGVLQGAHIPLLTDPLKAKDSAFNVLGLAVVGSILQHYAPLLMDAEQDAQKAGLKSPFTPLTKDLQGAFRKPEVKADGPSYAYESRVMEGIWAAAPYLHNGSVPTLAELLKPAAQRVAAFQVGPAYDVVNVGLAVEQSKFGYTLQTTDCSARDSGNSRCGHEYGTQLPAAEKKALLEYLKSL</sequence>
<dbReference type="InterPro" id="IPR036909">
    <property type="entry name" value="Cyt_c-like_dom_sf"/>
</dbReference>
<evidence type="ECO:0000256" key="1">
    <source>
        <dbReference type="ARBA" id="ARBA00022617"/>
    </source>
</evidence>
<protein>
    <recommendedName>
        <fullName evidence="5">Cytochrome c domain-containing protein</fullName>
    </recommendedName>
</protein>
<reference evidence="6" key="1">
    <citation type="submission" date="2020-07" db="EMBL/GenBank/DDBJ databases">
        <title>Nitrate ammonifying Pseudomonas campi sp. nov. isolated from German agricultural grassland.</title>
        <authorList>
            <person name="Timsy T."/>
            <person name="Ulrich A."/>
            <person name="Spanner T."/>
            <person name="Foesel B."/>
            <person name="Kolb S."/>
            <person name="Horn M.A."/>
            <person name="Behrendt U."/>
        </authorList>
    </citation>
    <scope>NUCLEOTIDE SEQUENCE</scope>
    <source>
        <strain evidence="6">S1-A32-2</strain>
    </source>
</reference>
<dbReference type="EMBL" id="CP053697">
    <property type="protein sequence ID" value="QKE65782.1"/>
    <property type="molecule type" value="Genomic_DNA"/>
</dbReference>
<evidence type="ECO:0000313" key="6">
    <source>
        <dbReference type="EMBL" id="QKE65782.1"/>
    </source>
</evidence>
<evidence type="ECO:0000259" key="5">
    <source>
        <dbReference type="PROSITE" id="PS51007"/>
    </source>
</evidence>
<evidence type="ECO:0000256" key="2">
    <source>
        <dbReference type="ARBA" id="ARBA00022723"/>
    </source>
</evidence>
<dbReference type="Proteomes" id="UP000501379">
    <property type="component" value="Chromosome"/>
</dbReference>
<dbReference type="PROSITE" id="PS51007">
    <property type="entry name" value="CYTC"/>
    <property type="match status" value="1"/>
</dbReference>
<dbReference type="InterPro" id="IPR051395">
    <property type="entry name" value="Cytochrome_c_Peroxidase/MauG"/>
</dbReference>
<keyword evidence="7" id="KW-1185">Reference proteome</keyword>
<evidence type="ECO:0000313" key="7">
    <source>
        <dbReference type="Proteomes" id="UP000501379"/>
    </source>
</evidence>
<dbReference type="GO" id="GO:0046872">
    <property type="term" value="F:metal ion binding"/>
    <property type="evidence" value="ECO:0007669"/>
    <property type="project" value="UniProtKB-KW"/>
</dbReference>
<dbReference type="GO" id="GO:0020037">
    <property type="term" value="F:heme binding"/>
    <property type="evidence" value="ECO:0007669"/>
    <property type="project" value="InterPro"/>
</dbReference>
<organism evidence="6 7">
    <name type="scientific">Aquipseudomonas campi</name>
    <dbReference type="NCBI Taxonomy" id="2731681"/>
    <lineage>
        <taxon>Bacteria</taxon>
        <taxon>Pseudomonadati</taxon>
        <taxon>Pseudomonadota</taxon>
        <taxon>Gammaproteobacteria</taxon>
        <taxon>Pseudomonadales</taxon>
        <taxon>Pseudomonadaceae</taxon>
        <taxon>Aquipseudomonas</taxon>
    </lineage>
</organism>
<dbReference type="Pfam" id="PF21419">
    <property type="entry name" value="RoxA-like_Cyt-c"/>
    <property type="match status" value="1"/>
</dbReference>
<dbReference type="PANTHER" id="PTHR30600">
    <property type="entry name" value="CYTOCHROME C PEROXIDASE-RELATED"/>
    <property type="match status" value="1"/>
</dbReference>
<dbReference type="NCBIfam" id="NF040606">
    <property type="entry name" value="CytoC_perox"/>
    <property type="match status" value="1"/>
</dbReference>
<dbReference type="GO" id="GO:0009055">
    <property type="term" value="F:electron transfer activity"/>
    <property type="evidence" value="ECO:0007669"/>
    <property type="project" value="InterPro"/>
</dbReference>
<feature type="domain" description="Cytochrome c" evidence="5">
    <location>
        <begin position="319"/>
        <end position="560"/>
    </location>
</feature>
<dbReference type="KEGG" id="pcam:HNE05_17855"/>
<dbReference type="SUPFAM" id="SSF46626">
    <property type="entry name" value="Cytochrome c"/>
    <property type="match status" value="1"/>
</dbReference>
<dbReference type="GO" id="GO:0004130">
    <property type="term" value="F:cytochrome-c peroxidase activity"/>
    <property type="evidence" value="ECO:0007669"/>
    <property type="project" value="TreeGrafter"/>
</dbReference>
<dbReference type="InterPro" id="IPR047758">
    <property type="entry name" value="CytoC_perox"/>
</dbReference>
<keyword evidence="1 4" id="KW-0349">Heme</keyword>